<dbReference type="OrthoDB" id="415426at2759"/>
<dbReference type="PANTHER" id="PTHR45661:SF3">
    <property type="entry name" value="IG-LIKE DOMAIN-CONTAINING PROTEIN"/>
    <property type="match status" value="1"/>
</dbReference>
<evidence type="ECO:0008006" key="6">
    <source>
        <dbReference type="Google" id="ProtNLM"/>
    </source>
</evidence>
<dbReference type="InterPro" id="IPR053139">
    <property type="entry name" value="Surface_bspA-like"/>
</dbReference>
<keyword evidence="2" id="KW-0472">Membrane</keyword>
<evidence type="ECO:0000313" key="4">
    <source>
        <dbReference type="EMBL" id="OHT06849.1"/>
    </source>
</evidence>
<dbReference type="SUPFAM" id="SSF52058">
    <property type="entry name" value="L domain-like"/>
    <property type="match status" value="1"/>
</dbReference>
<feature type="transmembrane region" description="Helical" evidence="2">
    <location>
        <begin position="310"/>
        <end position="331"/>
    </location>
</feature>
<dbReference type="InterPro" id="IPR026906">
    <property type="entry name" value="LRR_5"/>
</dbReference>
<feature type="compositionally biased region" description="Polar residues" evidence="1">
    <location>
        <begin position="378"/>
        <end position="389"/>
    </location>
</feature>
<gene>
    <name evidence="4" type="ORF">TRFO_25019</name>
</gene>
<dbReference type="Pfam" id="PF13306">
    <property type="entry name" value="LRR_5"/>
    <property type="match status" value="2"/>
</dbReference>
<feature type="signal peptide" evidence="3">
    <location>
        <begin position="1"/>
        <end position="18"/>
    </location>
</feature>
<evidence type="ECO:0000313" key="5">
    <source>
        <dbReference type="Proteomes" id="UP000179807"/>
    </source>
</evidence>
<proteinExistence type="predicted"/>
<accession>A0A1J4K5W9</accession>
<comment type="caution">
    <text evidence="4">The sequence shown here is derived from an EMBL/GenBank/DDBJ whole genome shotgun (WGS) entry which is preliminary data.</text>
</comment>
<organism evidence="4 5">
    <name type="scientific">Tritrichomonas foetus</name>
    <dbReference type="NCBI Taxonomy" id="1144522"/>
    <lineage>
        <taxon>Eukaryota</taxon>
        <taxon>Metamonada</taxon>
        <taxon>Parabasalia</taxon>
        <taxon>Tritrichomonadida</taxon>
        <taxon>Tritrichomonadidae</taxon>
        <taxon>Tritrichomonas</taxon>
    </lineage>
</organism>
<dbReference type="PANTHER" id="PTHR45661">
    <property type="entry name" value="SURFACE ANTIGEN"/>
    <property type="match status" value="1"/>
</dbReference>
<feature type="chain" id="PRO_5012949871" description="Surface antigen BspA-like" evidence="3">
    <location>
        <begin position="19"/>
        <end position="426"/>
    </location>
</feature>
<sequence length="426" mass="47901">MIFISLLMLSGYAQRTTQTVTQDDLTFETNHEDEIAKLIAFRKPSNSASIKLNIPNYIDKCTVTSIGEGVFANIQNLVSIKLPKNLISIENSAFKNCMALSEIEFPTSLEIIKDHAFFNCDQLEIKRFTANIMYIGDYAFSNCKVLKNTGALELPTGIQYIGEASFSHCSKITSFSIKSNALYTSLGGVLFRENSLILFPSGLKSSSYNIPEGTQEIRNYAFAGVSALETIVIPESIEKYTPESFKDSSIKNFFVSKCSKFEISNATCIIYPDNCDIEDVRNDVYCNTIIKPEGGEFPNKEHHKNEIKELITIILPFLSILLAVAIVTTVLRCRKTSLDQMRVTQIIDNEIEPNLPRTETMENDDFTDECLHDDDNDAQSSEPSVQYPSQIPYEDDNIIIEDIYPLQIQEDGSDNPYNNVSSENLF</sequence>
<dbReference type="VEuPathDB" id="TrichDB:TRFO_25019"/>
<keyword evidence="2" id="KW-1133">Transmembrane helix</keyword>
<feature type="region of interest" description="Disordered" evidence="1">
    <location>
        <begin position="355"/>
        <end position="390"/>
    </location>
</feature>
<evidence type="ECO:0000256" key="3">
    <source>
        <dbReference type="SAM" id="SignalP"/>
    </source>
</evidence>
<dbReference type="Proteomes" id="UP000179807">
    <property type="component" value="Unassembled WGS sequence"/>
</dbReference>
<evidence type="ECO:0000256" key="2">
    <source>
        <dbReference type="SAM" id="Phobius"/>
    </source>
</evidence>
<dbReference type="InterPro" id="IPR032675">
    <property type="entry name" value="LRR_dom_sf"/>
</dbReference>
<name>A0A1J4K5W9_9EUKA</name>
<dbReference type="AlphaFoldDB" id="A0A1J4K5W9"/>
<dbReference type="RefSeq" id="XP_068359985.1">
    <property type="nucleotide sequence ID" value="XM_068504082.1"/>
</dbReference>
<evidence type="ECO:0000256" key="1">
    <source>
        <dbReference type="SAM" id="MobiDB-lite"/>
    </source>
</evidence>
<dbReference type="GeneID" id="94838786"/>
<protein>
    <recommendedName>
        <fullName evidence="6">Surface antigen BspA-like</fullName>
    </recommendedName>
</protein>
<reference evidence="4" key="1">
    <citation type="submission" date="2016-10" db="EMBL/GenBank/DDBJ databases">
        <authorList>
            <person name="Benchimol M."/>
            <person name="Almeida L.G."/>
            <person name="Vasconcelos A.T."/>
            <person name="Perreira-Neves A."/>
            <person name="Rosa I.A."/>
            <person name="Tasca T."/>
            <person name="Bogo M.R."/>
            <person name="de Souza W."/>
        </authorList>
    </citation>
    <scope>NUCLEOTIDE SEQUENCE [LARGE SCALE GENOMIC DNA]</scope>
    <source>
        <strain evidence="4">K</strain>
    </source>
</reference>
<keyword evidence="5" id="KW-1185">Reference proteome</keyword>
<feature type="compositionally biased region" description="Acidic residues" evidence="1">
    <location>
        <begin position="361"/>
        <end position="377"/>
    </location>
</feature>
<dbReference type="EMBL" id="MLAK01000713">
    <property type="protein sequence ID" value="OHT06849.1"/>
    <property type="molecule type" value="Genomic_DNA"/>
</dbReference>
<keyword evidence="2" id="KW-0812">Transmembrane</keyword>
<keyword evidence="3" id="KW-0732">Signal</keyword>
<dbReference type="Gene3D" id="3.80.10.10">
    <property type="entry name" value="Ribonuclease Inhibitor"/>
    <property type="match status" value="2"/>
</dbReference>